<feature type="region of interest" description="Disordered" evidence="4">
    <location>
        <begin position="638"/>
        <end position="657"/>
    </location>
</feature>
<dbReference type="InterPro" id="IPR016024">
    <property type="entry name" value="ARM-type_fold"/>
</dbReference>
<dbReference type="GO" id="GO:0042273">
    <property type="term" value="P:ribosomal large subunit biogenesis"/>
    <property type="evidence" value="ECO:0007669"/>
    <property type="project" value="TreeGrafter"/>
</dbReference>
<feature type="compositionally biased region" description="Basic residues" evidence="4">
    <location>
        <begin position="672"/>
        <end position="684"/>
    </location>
</feature>
<dbReference type="GO" id="GO:0030690">
    <property type="term" value="C:Noc1p-Noc2p complex"/>
    <property type="evidence" value="ECO:0007669"/>
    <property type="project" value="TreeGrafter"/>
</dbReference>
<dbReference type="PANTHER" id="PTHR12687">
    <property type="entry name" value="NUCLEOLAR COMPLEX 2 AND RAD4-RELATED"/>
    <property type="match status" value="1"/>
</dbReference>
<organism evidence="5 6">
    <name type="scientific">Cotesia glomerata</name>
    <name type="common">Lepidopteran parasitic wasp</name>
    <name type="synonym">Apanteles glomeratus</name>
    <dbReference type="NCBI Taxonomy" id="32391"/>
    <lineage>
        <taxon>Eukaryota</taxon>
        <taxon>Metazoa</taxon>
        <taxon>Ecdysozoa</taxon>
        <taxon>Arthropoda</taxon>
        <taxon>Hexapoda</taxon>
        <taxon>Insecta</taxon>
        <taxon>Pterygota</taxon>
        <taxon>Neoptera</taxon>
        <taxon>Endopterygota</taxon>
        <taxon>Hymenoptera</taxon>
        <taxon>Apocrita</taxon>
        <taxon>Ichneumonoidea</taxon>
        <taxon>Braconidae</taxon>
        <taxon>Microgastrinae</taxon>
        <taxon>Cotesia</taxon>
    </lineage>
</organism>
<feature type="compositionally biased region" description="Basic and acidic residues" evidence="4">
    <location>
        <begin position="644"/>
        <end position="655"/>
    </location>
</feature>
<dbReference type="PANTHER" id="PTHR12687:SF4">
    <property type="entry name" value="NUCLEOLAR COMPLEX PROTEIN 2 HOMOLOG"/>
    <property type="match status" value="1"/>
</dbReference>
<dbReference type="GO" id="GO:0003714">
    <property type="term" value="F:transcription corepressor activity"/>
    <property type="evidence" value="ECO:0007669"/>
    <property type="project" value="TreeGrafter"/>
</dbReference>
<dbReference type="SUPFAM" id="SSF48371">
    <property type="entry name" value="ARM repeat"/>
    <property type="match status" value="1"/>
</dbReference>
<proteinExistence type="inferred from homology"/>
<accession>A0AAV7IIG7</accession>
<name>A0AAV7IIG7_COTGL</name>
<dbReference type="GO" id="GO:0000122">
    <property type="term" value="P:negative regulation of transcription by RNA polymerase II"/>
    <property type="evidence" value="ECO:0007669"/>
    <property type="project" value="TreeGrafter"/>
</dbReference>
<feature type="compositionally biased region" description="Basic and acidic residues" evidence="4">
    <location>
        <begin position="696"/>
        <end position="706"/>
    </location>
</feature>
<reference evidence="5 6" key="1">
    <citation type="journal article" date="2021" name="J. Hered.">
        <title>A chromosome-level genome assembly of the parasitoid wasp, Cotesia glomerata (Hymenoptera: Braconidae).</title>
        <authorList>
            <person name="Pinto B.J."/>
            <person name="Weis J.J."/>
            <person name="Gamble T."/>
            <person name="Ode P.J."/>
            <person name="Paul R."/>
            <person name="Zaspel J.M."/>
        </authorList>
    </citation>
    <scope>NUCLEOTIDE SEQUENCE [LARGE SCALE GENOMIC DNA]</scope>
    <source>
        <strain evidence="5">CgM1</strain>
    </source>
</reference>
<feature type="region of interest" description="Disordered" evidence="4">
    <location>
        <begin position="667"/>
        <end position="706"/>
    </location>
</feature>
<feature type="compositionally biased region" description="Acidic residues" evidence="4">
    <location>
        <begin position="93"/>
        <end position="110"/>
    </location>
</feature>
<dbReference type="GO" id="GO:0030691">
    <property type="term" value="C:Noc2p-Noc3p complex"/>
    <property type="evidence" value="ECO:0007669"/>
    <property type="project" value="TreeGrafter"/>
</dbReference>
<keyword evidence="3" id="KW-0539">Nucleus</keyword>
<feature type="compositionally biased region" description="Basic and acidic residues" evidence="4">
    <location>
        <begin position="48"/>
        <end position="64"/>
    </location>
</feature>
<dbReference type="GO" id="GO:0042393">
    <property type="term" value="F:histone binding"/>
    <property type="evidence" value="ECO:0007669"/>
    <property type="project" value="TreeGrafter"/>
</dbReference>
<sequence length="706" mass="82044">MKIKEKKIKKVTTAKKSKKSVKSKDLGQVTTDEFFDDEFQVEDDEDVEAGHDSDSGESELDPKEHKKALKNLANTDPEFYKFLKQNDKKLLEFEDSEDENERASDQDDDNDGIHVPDGNLAGNSDESDYEETEVIKNQAQGRVQVTLKLIKKWQEDIQTDKSMQTMKCIVEAFHAALLTVADPEESKNVEYKVEGSAAFNGVVQLCVMNLPTAFKKFLKMTNESKFEAHKCKRFGKVKGILKQYLKDLLQILDNVTSTDVQLVLLKHLHQMICFTGSFSSLNKPLLRILLRFWSSGEETVRIVAYLSIIQMATSRKESILDHLFRTMYIKYVENSKFVSPNSMPGINFMRRSLAEIYMLDQNLAYNHAFLYIRQLAIHLRNALTLKKKELFQAVYNWQYINSLRFWCQIMSLSKNGSMLRSLLYPLVQIITGTIKLIPTAQYYPLRFHCCQMLINLSKETGTFIPVLPFLLDVLNTYYFNKKHQRSQMKHMSFMCLLRASKIQLKESNFKNAIVDDIYQLILEHAANESHSVYFPDLYVPCTMQMKAFLKKCKVANFCKKIKQLLDKIQENRQFVETERNKVVINLSDLNTIKNFENQLKVIQSPLSKFYESWYKLHLSQKLKFMTNNDDLGDYNLPSLKSRKRLNDSDNDHDSDLDMPVEEMNELLEKQATRKNKTKKIKISHKSNEADETANDIVKDTKVDDWD</sequence>
<dbReference type="Pfam" id="PF03715">
    <property type="entry name" value="Noc2"/>
    <property type="match status" value="1"/>
</dbReference>
<dbReference type="EMBL" id="JAHXZJ010001492">
    <property type="protein sequence ID" value="KAH0552317.1"/>
    <property type="molecule type" value="Genomic_DNA"/>
</dbReference>
<feature type="region of interest" description="Disordered" evidence="4">
    <location>
        <begin position="32"/>
        <end position="72"/>
    </location>
</feature>
<dbReference type="InterPro" id="IPR005343">
    <property type="entry name" value="Noc2"/>
</dbReference>
<evidence type="ECO:0000313" key="6">
    <source>
        <dbReference type="Proteomes" id="UP000826195"/>
    </source>
</evidence>
<comment type="similarity">
    <text evidence="2">Belongs to the NOC2 family.</text>
</comment>
<dbReference type="GO" id="GO:0005654">
    <property type="term" value="C:nucleoplasm"/>
    <property type="evidence" value="ECO:0007669"/>
    <property type="project" value="TreeGrafter"/>
</dbReference>
<feature type="compositionally biased region" description="Acidic residues" evidence="4">
    <location>
        <begin position="33"/>
        <end position="47"/>
    </location>
</feature>
<dbReference type="GO" id="GO:0005730">
    <property type="term" value="C:nucleolus"/>
    <property type="evidence" value="ECO:0007669"/>
    <property type="project" value="TreeGrafter"/>
</dbReference>
<dbReference type="AlphaFoldDB" id="A0AAV7IIG7"/>
<evidence type="ECO:0000256" key="4">
    <source>
        <dbReference type="SAM" id="MobiDB-lite"/>
    </source>
</evidence>
<keyword evidence="6" id="KW-1185">Reference proteome</keyword>
<comment type="subcellular location">
    <subcellularLocation>
        <location evidence="1">Nucleus</location>
    </subcellularLocation>
</comment>
<evidence type="ECO:0000256" key="1">
    <source>
        <dbReference type="ARBA" id="ARBA00004123"/>
    </source>
</evidence>
<feature type="region of interest" description="Disordered" evidence="4">
    <location>
        <begin position="93"/>
        <end position="132"/>
    </location>
</feature>
<gene>
    <name evidence="5" type="ORF">KQX54_008691</name>
</gene>
<evidence type="ECO:0008006" key="7">
    <source>
        <dbReference type="Google" id="ProtNLM"/>
    </source>
</evidence>
<comment type="caution">
    <text evidence="5">The sequence shown here is derived from an EMBL/GenBank/DDBJ whole genome shotgun (WGS) entry which is preliminary data.</text>
</comment>
<dbReference type="Proteomes" id="UP000826195">
    <property type="component" value="Unassembled WGS sequence"/>
</dbReference>
<protein>
    <recommendedName>
        <fullName evidence="7">Nucleolar complex protein 2 homolog</fullName>
    </recommendedName>
</protein>
<evidence type="ECO:0000256" key="2">
    <source>
        <dbReference type="ARBA" id="ARBA00005907"/>
    </source>
</evidence>
<evidence type="ECO:0000256" key="3">
    <source>
        <dbReference type="ARBA" id="ARBA00023242"/>
    </source>
</evidence>
<evidence type="ECO:0000313" key="5">
    <source>
        <dbReference type="EMBL" id="KAH0552317.1"/>
    </source>
</evidence>